<sequence>MVEGNQDLEYYRENVRDCADIRIGRYSFKEDCVFMDDINESLLSRIFHLQGHKWFMSSANLLNLYITEEYDNNVKSNKGGRALAGGLMFGTVGAVVGAASGTQTQVRKLTKLKLKFEDDDHDIGFTLDMLSEFHQISVDVQTLKYEEIMNFTRRIINWYNRYS</sequence>
<organism evidence="1 2">
    <name type="scientific">Ligilactobacillus animalis</name>
    <dbReference type="NCBI Taxonomy" id="1605"/>
    <lineage>
        <taxon>Bacteria</taxon>
        <taxon>Bacillati</taxon>
        <taxon>Bacillota</taxon>
        <taxon>Bacilli</taxon>
        <taxon>Lactobacillales</taxon>
        <taxon>Lactobacillaceae</taxon>
        <taxon>Ligilactobacillus</taxon>
    </lineage>
</organism>
<protein>
    <submittedName>
        <fullName evidence="1">Uncharacterized protein</fullName>
    </submittedName>
</protein>
<dbReference type="AlphaFoldDB" id="A0AAJ6JZH8"/>
<reference evidence="1" key="1">
    <citation type="submission" date="2023-04" db="EMBL/GenBank/DDBJ databases">
        <title>Four porcine-derived lactic acid bacteria strains analyses and their evaluation as potential probiotics based on genomics.</title>
        <authorList>
            <person name="Niu D."/>
        </authorList>
    </citation>
    <scope>NUCLEOTIDE SEQUENCE</scope>
    <source>
        <strain evidence="1">ZSB1</strain>
    </source>
</reference>
<proteinExistence type="predicted"/>
<dbReference type="RefSeq" id="WP_283534449.1">
    <property type="nucleotide sequence ID" value="NZ_CP123751.1"/>
</dbReference>
<evidence type="ECO:0000313" key="1">
    <source>
        <dbReference type="EMBL" id="WHQ79353.1"/>
    </source>
</evidence>
<dbReference type="EMBL" id="CP123751">
    <property type="protein sequence ID" value="WHQ79353.1"/>
    <property type="molecule type" value="Genomic_DNA"/>
</dbReference>
<accession>A0AAJ6JZH8</accession>
<dbReference type="Proteomes" id="UP001238155">
    <property type="component" value="Chromosome"/>
</dbReference>
<gene>
    <name evidence="1" type="ORF">QFF56_05135</name>
</gene>
<evidence type="ECO:0000313" key="2">
    <source>
        <dbReference type="Proteomes" id="UP001238155"/>
    </source>
</evidence>
<name>A0AAJ6JZH8_9LACO</name>